<dbReference type="InterPro" id="IPR017804">
    <property type="entry name" value="MeTrfase_EgtD-like"/>
</dbReference>
<dbReference type="SUPFAM" id="SSF53335">
    <property type="entry name" value="S-adenosyl-L-methionine-dependent methyltransferases"/>
    <property type="match status" value="1"/>
</dbReference>
<keyword evidence="2 4" id="KW-0808">Transferase</keyword>
<proteinExistence type="predicted"/>
<dbReference type="Pfam" id="PF10017">
    <property type="entry name" value="Methyltransf_33"/>
    <property type="match status" value="1"/>
</dbReference>
<dbReference type="RefSeq" id="WP_055449559.1">
    <property type="nucleotide sequence ID" value="NZ_CYHF01000002.1"/>
</dbReference>
<dbReference type="InterPro" id="IPR019257">
    <property type="entry name" value="MeTrfase_dom"/>
</dbReference>
<accession>A0A0K6HU94</accession>
<keyword evidence="1 4" id="KW-0489">Methyltransferase</keyword>
<evidence type="ECO:0000256" key="2">
    <source>
        <dbReference type="ARBA" id="ARBA00022679"/>
    </source>
</evidence>
<sequence>MTPRPATTLHPPDSDGVQPEGFSEVFAEQVLEGLSSRPKRIPSTWFYDHRGSELFEQITELNEYYLTRTETALLRGLRADLARLPAGAAVIEFGSGSSRKTPLLLDALKAPASYTAIDISGDFLRQSVQGLQLRYPHLLVQTLEADFSAPLTWPPALQSAVGQQPRIGFFPGSTIGNFTPEQAVRFLHGAAQFLGSGAHLLVGVDGTQDKARLLPAYDDARGVTAAFNRNLLIRINRELGADFNPQAFRHVARFDSARSRVEMHLLSPTPQTVRLLGQRFTFAEGETLHTENSYKYPIAVFQRMARASGWTPHQHWLAAEAAMALHLLQC</sequence>
<evidence type="ECO:0000313" key="5">
    <source>
        <dbReference type="Proteomes" id="UP000183649"/>
    </source>
</evidence>
<dbReference type="GO" id="GO:0032259">
    <property type="term" value="P:methylation"/>
    <property type="evidence" value="ECO:0007669"/>
    <property type="project" value="UniProtKB-KW"/>
</dbReference>
<dbReference type="Gene3D" id="3.40.50.150">
    <property type="entry name" value="Vaccinia Virus protein VP39"/>
    <property type="match status" value="1"/>
</dbReference>
<dbReference type="Proteomes" id="UP000183649">
    <property type="component" value="Unassembled WGS sequence"/>
</dbReference>
<dbReference type="PANTHER" id="PTHR43397">
    <property type="entry name" value="ERGOTHIONEINE BIOSYNTHESIS PROTEIN 1"/>
    <property type="match status" value="1"/>
</dbReference>
<dbReference type="InterPro" id="IPR035094">
    <property type="entry name" value="EgtD"/>
</dbReference>
<dbReference type="PANTHER" id="PTHR43397:SF1">
    <property type="entry name" value="ERGOTHIONEINE BIOSYNTHESIS PROTEIN 1"/>
    <property type="match status" value="1"/>
</dbReference>
<dbReference type="OrthoDB" id="5289726at2"/>
<feature type="domain" description="Histidine-specific methyltransferase SAM-dependent" evidence="3">
    <location>
        <begin position="26"/>
        <end position="329"/>
    </location>
</feature>
<keyword evidence="5" id="KW-1185">Reference proteome</keyword>
<organism evidence="4 5">
    <name type="scientific">Thiomonas bhubaneswarensis</name>
    <dbReference type="NCBI Taxonomy" id="339866"/>
    <lineage>
        <taxon>Bacteria</taxon>
        <taxon>Pseudomonadati</taxon>
        <taxon>Pseudomonadota</taxon>
        <taxon>Betaproteobacteria</taxon>
        <taxon>Burkholderiales</taxon>
        <taxon>Thiomonas</taxon>
    </lineage>
</organism>
<name>A0A0K6HU94_9BURK</name>
<dbReference type="InterPro" id="IPR051128">
    <property type="entry name" value="EgtD_Methyltrsf_superfamily"/>
</dbReference>
<reference evidence="5" key="1">
    <citation type="submission" date="2015-08" db="EMBL/GenBank/DDBJ databases">
        <authorList>
            <person name="Varghese N."/>
        </authorList>
    </citation>
    <scope>NUCLEOTIDE SEQUENCE [LARGE SCALE GENOMIC DNA]</scope>
    <source>
        <strain evidence="5">DSM 18181</strain>
    </source>
</reference>
<dbReference type="EMBL" id="CYHF01000002">
    <property type="protein sequence ID" value="CUA94426.1"/>
    <property type="molecule type" value="Genomic_DNA"/>
</dbReference>
<dbReference type="PIRSF" id="PIRSF018005">
    <property type="entry name" value="UCP018005"/>
    <property type="match status" value="1"/>
</dbReference>
<evidence type="ECO:0000256" key="1">
    <source>
        <dbReference type="ARBA" id="ARBA00022603"/>
    </source>
</evidence>
<dbReference type="NCBIfam" id="TIGR03438">
    <property type="entry name" value="egtD_ergothio"/>
    <property type="match status" value="1"/>
</dbReference>
<dbReference type="STRING" id="339866.GCA_001418255_00607"/>
<dbReference type="AlphaFoldDB" id="A0A0K6HU94"/>
<protein>
    <submittedName>
        <fullName evidence="4">Dimethylhistidine N-methyltransferase</fullName>
    </submittedName>
</protein>
<dbReference type="GO" id="GO:0008168">
    <property type="term" value="F:methyltransferase activity"/>
    <property type="evidence" value="ECO:0007669"/>
    <property type="project" value="UniProtKB-KW"/>
</dbReference>
<gene>
    <name evidence="4" type="ORF">Ga0061069_10283</name>
</gene>
<evidence type="ECO:0000259" key="3">
    <source>
        <dbReference type="Pfam" id="PF10017"/>
    </source>
</evidence>
<dbReference type="InterPro" id="IPR029063">
    <property type="entry name" value="SAM-dependent_MTases_sf"/>
</dbReference>
<evidence type="ECO:0000313" key="4">
    <source>
        <dbReference type="EMBL" id="CUA94426.1"/>
    </source>
</evidence>